<evidence type="ECO:0000256" key="1">
    <source>
        <dbReference type="ARBA" id="ARBA00023002"/>
    </source>
</evidence>
<organism evidence="4 5">
    <name type="scientific">Alteraurantiacibacter buctensis</name>
    <dbReference type="NCBI Taxonomy" id="1503981"/>
    <lineage>
        <taxon>Bacteria</taxon>
        <taxon>Pseudomonadati</taxon>
        <taxon>Pseudomonadota</taxon>
        <taxon>Alphaproteobacteria</taxon>
        <taxon>Sphingomonadales</taxon>
        <taxon>Erythrobacteraceae</taxon>
        <taxon>Alteraurantiacibacter</taxon>
    </lineage>
</organism>
<keyword evidence="1" id="KW-0560">Oxidoreductase</keyword>
<proteinExistence type="predicted"/>
<name>A0A844YXW0_9SPHN</name>
<dbReference type="InterPro" id="IPR050493">
    <property type="entry name" value="FAD-dep_Monooxygenase_BioMet"/>
</dbReference>
<evidence type="ECO:0000256" key="2">
    <source>
        <dbReference type="ARBA" id="ARBA00023033"/>
    </source>
</evidence>
<comment type="caution">
    <text evidence="4">The sequence shown here is derived from an EMBL/GenBank/DDBJ whole genome shotgun (WGS) entry which is preliminary data.</text>
</comment>
<dbReference type="NCBIfam" id="NF005313">
    <property type="entry name" value="PRK06847.1"/>
    <property type="match status" value="1"/>
</dbReference>
<sequence length="374" mass="40597">MTNERRVLIIGGGIGGMATAIALRKDGAAVDMVELDPEWKVYGAGLTITGPTLRAFRDLGLLDDIAEHGFFSKGGHLYLFNGTLLSETVSPSIEQGLPSSGGIMRPKLHEIMSERILGLGVNVRLGVTATDFQQDDDGVRVTFTDGSAHRYDLVVGADGIYSNIRAKLFENAVQPAYCGQMSWRIVAPRPPEMEVSSFFFGHENIAGIIPCSRDNVYAFILQPQPNPARVPDDQKVAIVGELLRDFGGPMAAIRASLGPDSSIVQRPFEFAFQERPWRTGRIILVGDAAHATTPHLASGAGIAVEDGLVLAEELRRADWNVGVALDAFTDRRYERCKFVVETSLAIARRELDGAPPQEIGVMMGQAMHRLAEAI</sequence>
<evidence type="ECO:0000313" key="4">
    <source>
        <dbReference type="EMBL" id="MXO71800.1"/>
    </source>
</evidence>
<protein>
    <submittedName>
        <fullName evidence="4">NAD(P)-binding protein</fullName>
    </submittedName>
</protein>
<dbReference type="PANTHER" id="PTHR13789:SF309">
    <property type="entry name" value="PUTATIVE (AFU_ORTHOLOGUE AFUA_6G14510)-RELATED"/>
    <property type="match status" value="1"/>
</dbReference>
<dbReference type="InterPro" id="IPR036188">
    <property type="entry name" value="FAD/NAD-bd_sf"/>
</dbReference>
<dbReference type="GO" id="GO:0071949">
    <property type="term" value="F:FAD binding"/>
    <property type="evidence" value="ECO:0007669"/>
    <property type="project" value="InterPro"/>
</dbReference>
<feature type="domain" description="FAD-binding" evidence="3">
    <location>
        <begin position="6"/>
        <end position="335"/>
    </location>
</feature>
<gene>
    <name evidence="4" type="ORF">GRI99_09130</name>
</gene>
<evidence type="ECO:0000259" key="3">
    <source>
        <dbReference type="Pfam" id="PF01494"/>
    </source>
</evidence>
<keyword evidence="2" id="KW-0503">Monooxygenase</keyword>
<dbReference type="GO" id="GO:0004497">
    <property type="term" value="F:monooxygenase activity"/>
    <property type="evidence" value="ECO:0007669"/>
    <property type="project" value="UniProtKB-KW"/>
</dbReference>
<dbReference type="RefSeq" id="WP_160771755.1">
    <property type="nucleotide sequence ID" value="NZ_WTYV01000003.1"/>
</dbReference>
<keyword evidence="5" id="KW-1185">Reference proteome</keyword>
<dbReference type="Proteomes" id="UP000466966">
    <property type="component" value="Unassembled WGS sequence"/>
</dbReference>
<dbReference type="InterPro" id="IPR002938">
    <property type="entry name" value="FAD-bd"/>
</dbReference>
<dbReference type="PANTHER" id="PTHR13789">
    <property type="entry name" value="MONOOXYGENASE"/>
    <property type="match status" value="1"/>
</dbReference>
<dbReference type="Gene3D" id="3.50.50.60">
    <property type="entry name" value="FAD/NAD(P)-binding domain"/>
    <property type="match status" value="1"/>
</dbReference>
<dbReference type="EMBL" id="WTYV01000003">
    <property type="protein sequence ID" value="MXO71800.1"/>
    <property type="molecule type" value="Genomic_DNA"/>
</dbReference>
<dbReference type="SUPFAM" id="SSF51905">
    <property type="entry name" value="FAD/NAD(P)-binding domain"/>
    <property type="match status" value="1"/>
</dbReference>
<accession>A0A844YXW0</accession>
<dbReference type="PRINTS" id="PR00420">
    <property type="entry name" value="RNGMNOXGNASE"/>
</dbReference>
<dbReference type="Pfam" id="PF01494">
    <property type="entry name" value="FAD_binding_3"/>
    <property type="match status" value="1"/>
</dbReference>
<dbReference type="AlphaFoldDB" id="A0A844YXW0"/>
<dbReference type="OrthoDB" id="5499180at2"/>
<evidence type="ECO:0000313" key="5">
    <source>
        <dbReference type="Proteomes" id="UP000466966"/>
    </source>
</evidence>
<reference evidence="4 5" key="1">
    <citation type="submission" date="2019-12" db="EMBL/GenBank/DDBJ databases">
        <title>Genomic-based taxomic classification of the family Erythrobacteraceae.</title>
        <authorList>
            <person name="Xu L."/>
        </authorList>
    </citation>
    <scope>NUCLEOTIDE SEQUENCE [LARGE SCALE GENOMIC DNA]</scope>
    <source>
        <strain evidence="4 5">M0322</strain>
    </source>
</reference>